<feature type="compositionally biased region" description="Low complexity" evidence="3">
    <location>
        <begin position="56"/>
        <end position="78"/>
    </location>
</feature>
<proteinExistence type="predicted"/>
<dbReference type="Gene3D" id="3.40.630.30">
    <property type="match status" value="1"/>
</dbReference>
<dbReference type="Proteomes" id="UP000199079">
    <property type="component" value="Unassembled WGS sequence"/>
</dbReference>
<dbReference type="RefSeq" id="WP_256335626.1">
    <property type="nucleotide sequence ID" value="NZ_FNPC01000001.1"/>
</dbReference>
<feature type="region of interest" description="Disordered" evidence="3">
    <location>
        <begin position="54"/>
        <end position="94"/>
    </location>
</feature>
<dbReference type="InterPro" id="IPR050680">
    <property type="entry name" value="YpeA/RimI_acetyltransf"/>
</dbReference>
<keyword evidence="2" id="KW-0012">Acyltransferase</keyword>
<evidence type="ECO:0000256" key="2">
    <source>
        <dbReference type="ARBA" id="ARBA00023315"/>
    </source>
</evidence>
<evidence type="ECO:0000313" key="5">
    <source>
        <dbReference type="EMBL" id="SDX76846.1"/>
    </source>
</evidence>
<dbReference type="GO" id="GO:0016747">
    <property type="term" value="F:acyltransferase activity, transferring groups other than amino-acyl groups"/>
    <property type="evidence" value="ECO:0007669"/>
    <property type="project" value="InterPro"/>
</dbReference>
<dbReference type="PROSITE" id="PS51186">
    <property type="entry name" value="GNAT"/>
    <property type="match status" value="1"/>
</dbReference>
<dbReference type="Pfam" id="PF00583">
    <property type="entry name" value="Acetyltransf_1"/>
    <property type="match status" value="1"/>
</dbReference>
<gene>
    <name evidence="5" type="ORF">SAMN05216564_101395</name>
</gene>
<name>A0A1H3EDQ9_9EURY</name>
<reference evidence="6" key="1">
    <citation type="submission" date="2016-10" db="EMBL/GenBank/DDBJ databases">
        <authorList>
            <person name="Varghese N."/>
            <person name="Submissions S."/>
        </authorList>
    </citation>
    <scope>NUCLEOTIDE SEQUENCE [LARGE SCALE GENOMIC DNA]</scope>
    <source>
        <strain evidence="6">DC30,IBRC 10041,KCTC 4046</strain>
    </source>
</reference>
<evidence type="ECO:0000259" key="4">
    <source>
        <dbReference type="PROSITE" id="PS51186"/>
    </source>
</evidence>
<dbReference type="PANTHER" id="PTHR43420:SF12">
    <property type="entry name" value="N-ACETYLTRANSFERASE DOMAIN-CONTAINING PROTEIN"/>
    <property type="match status" value="1"/>
</dbReference>
<dbReference type="AlphaFoldDB" id="A0A1H3EDQ9"/>
<keyword evidence="6" id="KW-1185">Reference proteome</keyword>
<dbReference type="InterPro" id="IPR016181">
    <property type="entry name" value="Acyl_CoA_acyltransferase"/>
</dbReference>
<feature type="domain" description="N-acetyltransferase" evidence="4">
    <location>
        <begin position="7"/>
        <end position="194"/>
    </location>
</feature>
<accession>A0A1H3EDQ9</accession>
<sequence length="199" mass="21609">MARTADPTIRDASRADLLSVVRIERTVFSDPWPYDAFERLLDAPAFLVAELNAEATPTTERGSGSGSERGSTSRPATDAEPDAPLDEPPSIDAGPPIAGYVVADVTPNFGRDIGHIKDIAVHPDVQGRGIGRQLLRAALARLRFRGASVVKLEVREGNDRARSLYGDQGFAPLRRVSRYYADGEDAIVMVLDLEDWTPP</sequence>
<dbReference type="PANTHER" id="PTHR43420">
    <property type="entry name" value="ACETYLTRANSFERASE"/>
    <property type="match status" value="1"/>
</dbReference>
<protein>
    <submittedName>
        <fullName evidence="5">Ribosomal-protein-alanine N-acetyltransferase</fullName>
    </submittedName>
</protein>
<dbReference type="EMBL" id="FNPC01000001">
    <property type="protein sequence ID" value="SDX76846.1"/>
    <property type="molecule type" value="Genomic_DNA"/>
</dbReference>
<dbReference type="SUPFAM" id="SSF55729">
    <property type="entry name" value="Acyl-CoA N-acyltransferases (Nat)"/>
    <property type="match status" value="1"/>
</dbReference>
<evidence type="ECO:0000256" key="1">
    <source>
        <dbReference type="ARBA" id="ARBA00022679"/>
    </source>
</evidence>
<organism evidence="5 6">
    <name type="scientific">Halopenitus persicus</name>
    <dbReference type="NCBI Taxonomy" id="1048396"/>
    <lineage>
        <taxon>Archaea</taxon>
        <taxon>Methanobacteriati</taxon>
        <taxon>Methanobacteriota</taxon>
        <taxon>Stenosarchaea group</taxon>
        <taxon>Halobacteria</taxon>
        <taxon>Halobacteriales</taxon>
        <taxon>Haloferacaceae</taxon>
        <taxon>Halopenitus</taxon>
    </lineage>
</organism>
<dbReference type="InterPro" id="IPR000182">
    <property type="entry name" value="GNAT_dom"/>
</dbReference>
<evidence type="ECO:0000313" key="6">
    <source>
        <dbReference type="Proteomes" id="UP000199079"/>
    </source>
</evidence>
<keyword evidence="1 5" id="KW-0808">Transferase</keyword>
<evidence type="ECO:0000256" key="3">
    <source>
        <dbReference type="SAM" id="MobiDB-lite"/>
    </source>
</evidence>
<dbReference type="CDD" id="cd04301">
    <property type="entry name" value="NAT_SF"/>
    <property type="match status" value="1"/>
</dbReference>